<dbReference type="OrthoDB" id="9151209at2"/>
<feature type="transmembrane region" description="Helical" evidence="1">
    <location>
        <begin position="20"/>
        <end position="39"/>
    </location>
</feature>
<accession>A0A4Q0YSL5</accession>
<evidence type="ECO:0000313" key="2">
    <source>
        <dbReference type="EMBL" id="RXJ71951.1"/>
    </source>
</evidence>
<evidence type="ECO:0000313" key="3">
    <source>
        <dbReference type="Proteomes" id="UP000290287"/>
    </source>
</evidence>
<dbReference type="Proteomes" id="UP000290287">
    <property type="component" value="Unassembled WGS sequence"/>
</dbReference>
<name>A0A4Q0YSL5_9GAMM</name>
<keyword evidence="1" id="KW-0472">Membrane</keyword>
<dbReference type="AlphaFoldDB" id="A0A4Q0YSL5"/>
<keyword evidence="1" id="KW-1133">Transmembrane helix</keyword>
<keyword evidence="3" id="KW-1185">Reference proteome</keyword>
<comment type="caution">
    <text evidence="2">The sequence shown here is derived from an EMBL/GenBank/DDBJ whole genome shotgun (WGS) entry which is preliminary data.</text>
</comment>
<keyword evidence="1" id="KW-0812">Transmembrane</keyword>
<dbReference type="EMBL" id="PEIB01000029">
    <property type="protein sequence ID" value="RXJ71951.1"/>
    <property type="molecule type" value="Genomic_DNA"/>
</dbReference>
<gene>
    <name evidence="2" type="ORF">CS022_18930</name>
</gene>
<organism evidence="2 3">
    <name type="scientific">Veronia nyctiphanis</name>
    <dbReference type="NCBI Taxonomy" id="1278244"/>
    <lineage>
        <taxon>Bacteria</taxon>
        <taxon>Pseudomonadati</taxon>
        <taxon>Pseudomonadota</taxon>
        <taxon>Gammaproteobacteria</taxon>
        <taxon>Vibrionales</taxon>
        <taxon>Vibrionaceae</taxon>
        <taxon>Veronia</taxon>
    </lineage>
</organism>
<sequence>MTMLQTLKIRFESLTRREQWMIAICGWVCVLSVGIFNFIEPAYQQLVVKEQQHRAMSVNINELMSLNDQQLKMLSDNPDSQLDRELTEQQEKNLQLAQEIQKQVAGYVNSSQMSSLMESVLKQSDKLELVSMRSLPSALLTKDKDAGYHLHPIEMTLRGSFFDIVEYLTALESLPVKYFWRKVDYRVVDYPTAEVVIEVYTLGDSPLFIGG</sequence>
<protein>
    <submittedName>
        <fullName evidence="2">MSHA biogenesis protein MshJ</fullName>
    </submittedName>
</protein>
<proteinExistence type="predicted"/>
<evidence type="ECO:0000256" key="1">
    <source>
        <dbReference type="SAM" id="Phobius"/>
    </source>
</evidence>
<reference evidence="2 3" key="1">
    <citation type="submission" date="2017-10" db="EMBL/GenBank/DDBJ databases">
        <title>Nyctiphanis sp. nov., isolated from the stomach of the euphausiid Nyctiphanes simplex (Hansen, 1911) in the Gulf of California.</title>
        <authorList>
            <person name="Gomez-Gil B."/>
            <person name="Aguilar-Mendez M."/>
            <person name="Lopez-Cortes A."/>
            <person name="Gomez-Gutierrez J."/>
            <person name="Roque A."/>
            <person name="Lang E."/>
            <person name="Gonzalez-Castillo A."/>
        </authorList>
    </citation>
    <scope>NUCLEOTIDE SEQUENCE [LARGE SCALE GENOMIC DNA]</scope>
    <source>
        <strain evidence="2 3">CAIM 600</strain>
    </source>
</reference>